<gene>
    <name evidence="1" type="ORF">SAMN04488135_102206</name>
</gene>
<organism evidence="1 2">
    <name type="scientific">Pollutimonas bauzanensis</name>
    <dbReference type="NCBI Taxonomy" id="658167"/>
    <lineage>
        <taxon>Bacteria</taxon>
        <taxon>Pseudomonadati</taxon>
        <taxon>Pseudomonadota</taxon>
        <taxon>Betaproteobacteria</taxon>
        <taxon>Burkholderiales</taxon>
        <taxon>Alcaligenaceae</taxon>
        <taxon>Pollutimonas</taxon>
    </lineage>
</organism>
<reference evidence="1 2" key="1">
    <citation type="submission" date="2016-11" db="EMBL/GenBank/DDBJ databases">
        <authorList>
            <person name="Jaros S."/>
            <person name="Januszkiewicz K."/>
            <person name="Wedrychowicz H."/>
        </authorList>
    </citation>
    <scope>NUCLEOTIDE SEQUENCE [LARGE SCALE GENOMIC DNA]</scope>
    <source>
        <strain evidence="1 2">CGMCC 1.10190</strain>
    </source>
</reference>
<dbReference type="Proteomes" id="UP000184226">
    <property type="component" value="Unassembled WGS sequence"/>
</dbReference>
<protein>
    <submittedName>
        <fullName evidence="1">Secretin and TonB N terminus short domain</fullName>
    </submittedName>
</protein>
<dbReference type="STRING" id="658167.SAMN04488135_102206"/>
<accession>A0A1M5QAL8</accession>
<keyword evidence="2" id="KW-1185">Reference proteome</keyword>
<dbReference type="AlphaFoldDB" id="A0A1M5QAL8"/>
<name>A0A1M5QAL8_9BURK</name>
<dbReference type="Gene3D" id="3.55.50.30">
    <property type="match status" value="1"/>
</dbReference>
<proteinExistence type="predicted"/>
<dbReference type="OrthoDB" id="8858530at2"/>
<sequence>MPLSDALERFAHLTGISMAVDVVHMFRQVSPVQGRMAPDQALAQLLRGTGLNMRSVGSGSIPHIASMRRDCRRL</sequence>
<dbReference type="RefSeq" id="WP_073101854.1">
    <property type="nucleotide sequence ID" value="NZ_FQXE01000002.1"/>
</dbReference>
<evidence type="ECO:0000313" key="1">
    <source>
        <dbReference type="EMBL" id="SHH10926.1"/>
    </source>
</evidence>
<dbReference type="EMBL" id="FQXE01000002">
    <property type="protein sequence ID" value="SHH10926.1"/>
    <property type="molecule type" value="Genomic_DNA"/>
</dbReference>
<evidence type="ECO:0000313" key="2">
    <source>
        <dbReference type="Proteomes" id="UP000184226"/>
    </source>
</evidence>